<name>S9U7F4_9TRYP</name>
<dbReference type="PROSITE" id="PS51184">
    <property type="entry name" value="JMJC"/>
    <property type="match status" value="1"/>
</dbReference>
<accession>S9U7F4</accession>
<evidence type="ECO:0000256" key="3">
    <source>
        <dbReference type="ARBA" id="ARBA00023002"/>
    </source>
</evidence>
<gene>
    <name evidence="9" type="ORF">STCU_06145</name>
    <name evidence="8" type="ORF">STCU_06659</name>
</gene>
<dbReference type="AlphaFoldDB" id="S9U7F4"/>
<dbReference type="Pfam" id="PF12937">
    <property type="entry name" value="F-box-like"/>
    <property type="match status" value="1"/>
</dbReference>
<reference evidence="9" key="2">
    <citation type="submission" date="2013-03" db="EMBL/GenBank/DDBJ databases">
        <authorList>
            <person name="Motta M.C.M."/>
            <person name="Martins A.C.A."/>
            <person name="Preta C.M.C.C."/>
            <person name="Silva R."/>
            <person name="de Souza S.S."/>
            <person name="Klein C.C."/>
            <person name="de Almeida L.G.P."/>
            <person name="Cunha O.L."/>
            <person name="Colabardini A.C."/>
            <person name="Lima B.A."/>
            <person name="Machado C.R."/>
            <person name="Soares C.M.A."/>
            <person name="de Menezes C.B.A."/>
            <person name="Bartolomeu D.C."/>
            <person name="Grisard E.C."/>
            <person name="Fantinatti-Garboggini F."/>
            <person name="Rodrigues-Luiz G.F."/>
            <person name="Wagner G."/>
            <person name="Goldman G.H."/>
            <person name="Fietto J.L.R."/>
            <person name="Ciapina L.P."/>
            <person name="Brocchi M."/>
            <person name="Elias M.C."/>
            <person name="Goldman M.H.S."/>
            <person name="Sagot M.-F."/>
            <person name="Pereira M."/>
            <person name="Stoco P.H."/>
            <person name="Teixeira S.M.R."/>
            <person name="de Mendonca-Neto R.P."/>
            <person name="Maciel T.E.F."/>
            <person name="Mendes T.A.O."/>
            <person name="Urmenyi T.P."/>
            <person name="Teixeira M.M.G."/>
            <person name="de Camargo E.F.P."/>
            <person name="de Sousa W."/>
            <person name="Schenkman S."/>
            <person name="de Vasconcelos A.T.R."/>
        </authorList>
    </citation>
    <scope>NUCLEOTIDE SEQUENCE</scope>
</reference>
<feature type="compositionally biased region" description="Basic and acidic residues" evidence="6">
    <location>
        <begin position="144"/>
        <end position="156"/>
    </location>
</feature>
<keyword evidence="4" id="KW-0408">Iron</keyword>
<evidence type="ECO:0000256" key="4">
    <source>
        <dbReference type="ARBA" id="ARBA00023004"/>
    </source>
</evidence>
<dbReference type="PANTHER" id="PTHR12480:SF21">
    <property type="entry name" value="JMJC DOMAIN-CONTAINING PROTEIN 8"/>
    <property type="match status" value="1"/>
</dbReference>
<dbReference type="InterPro" id="IPR036047">
    <property type="entry name" value="F-box-like_dom_sf"/>
</dbReference>
<evidence type="ECO:0000256" key="1">
    <source>
        <dbReference type="ARBA" id="ARBA00004123"/>
    </source>
</evidence>
<dbReference type="SMART" id="SM00558">
    <property type="entry name" value="JmjC"/>
    <property type="match status" value="1"/>
</dbReference>
<comment type="subcellular location">
    <subcellularLocation>
        <location evidence="1">Nucleus</location>
    </subcellularLocation>
</comment>
<keyword evidence="10" id="KW-1185">Reference proteome</keyword>
<sequence>MHAFYKPHPYGVYPRGNIANRTDYDQRLGTLSKLVTAITRGDEDGSNELPFLEIMQSIFSFLEVPDLCRLSRVSTGFYVLTHCTDAFKEAYTMLSPKRLRYVQSWKDTAVSGYLQAAGKPFRWATADDAPGASKPTAAKKTKMERRDGGKVGKGAEGDTAVRVLPPHSPVAVRRPFFSDNLFQSWMCCILPVDYRLHKVPAEGLPPSAEAPQKRKAPAHRRRAHADAAFPPAAEEGQAARPKQQYTSAFKPVERRDGSQLSFEEFRREFEKPNTPVVLTHVATEWPFFKILNEKFCNLSAEKRLLVKDATVLDAPLRCEYTNMNLDEYVQYAMTQKDERPIYMFDAEFGNVLDIDRLYTVPDFFARDDFFSVMGAERPKYRWIIAGPQRGGSSFHVDPNYTNAWNANLTGRKRWLLFPPGATPPGVVPSENMAEVATPVSLSEWLLNNYDATVQQFRRLGYECICEPGDIMFVPSGWWHSVINLEDSVAITQNYVSESNLSNVVKFLRYMKGSISGINEDADDATEEGTKRRQVGFAEQFITAMERKHPALMASVEERLQEEHREREKRRPMALPLLEKDSEGFHFDF</sequence>
<keyword evidence="3" id="KW-0560">Oxidoreductase</keyword>
<dbReference type="SUPFAM" id="SSF81383">
    <property type="entry name" value="F-box domain"/>
    <property type="match status" value="1"/>
</dbReference>
<dbReference type="EMBL" id="ATMH01006659">
    <property type="protein sequence ID" value="EPY25584.1"/>
    <property type="molecule type" value="Genomic_DNA"/>
</dbReference>
<dbReference type="SUPFAM" id="SSF51197">
    <property type="entry name" value="Clavaminate synthase-like"/>
    <property type="match status" value="1"/>
</dbReference>
<evidence type="ECO:0000256" key="5">
    <source>
        <dbReference type="ARBA" id="ARBA00023242"/>
    </source>
</evidence>
<evidence type="ECO:0000259" key="7">
    <source>
        <dbReference type="PROSITE" id="PS51184"/>
    </source>
</evidence>
<feature type="region of interest" description="Disordered" evidence="6">
    <location>
        <begin position="125"/>
        <end position="160"/>
    </location>
</feature>
<protein>
    <submittedName>
        <fullName evidence="9">Transferase, transferring glycosyl group</fullName>
    </submittedName>
</protein>
<dbReference type="Pfam" id="PF13621">
    <property type="entry name" value="Cupin_8"/>
    <property type="match status" value="1"/>
</dbReference>
<keyword evidence="2" id="KW-0479">Metal-binding</keyword>
<comment type="caution">
    <text evidence="9">The sequence shown here is derived from an EMBL/GenBank/DDBJ whole genome shotgun (WGS) entry which is preliminary data.</text>
</comment>
<dbReference type="Proteomes" id="UP000015354">
    <property type="component" value="Unassembled WGS sequence"/>
</dbReference>
<feature type="compositionally biased region" description="Basic residues" evidence="6">
    <location>
        <begin position="213"/>
        <end position="223"/>
    </location>
</feature>
<reference evidence="9 10" key="1">
    <citation type="journal article" date="2013" name="PLoS ONE">
        <title>Predicting the Proteins of Angomonas deanei, Strigomonas culicis and Their Respective Endosymbionts Reveals New Aspects of the Trypanosomatidae Family.</title>
        <authorList>
            <person name="Motta M.C."/>
            <person name="Martins A.C."/>
            <person name="de Souza S.S."/>
            <person name="Catta-Preta C.M."/>
            <person name="Silva R."/>
            <person name="Klein C.C."/>
            <person name="de Almeida L.G."/>
            <person name="de Lima Cunha O."/>
            <person name="Ciapina L.P."/>
            <person name="Brocchi M."/>
            <person name="Colabardini A.C."/>
            <person name="de Araujo Lima B."/>
            <person name="Machado C.R."/>
            <person name="de Almeida Soares C.M."/>
            <person name="Probst C.M."/>
            <person name="de Menezes C.B."/>
            <person name="Thompson C.E."/>
            <person name="Bartholomeu D.C."/>
            <person name="Gradia D.F."/>
            <person name="Pavoni D.P."/>
            <person name="Grisard E.C."/>
            <person name="Fantinatti-Garboggini F."/>
            <person name="Marchini F.K."/>
            <person name="Rodrigues-Luiz G.F."/>
            <person name="Wagner G."/>
            <person name="Goldman G.H."/>
            <person name="Fietto J.L."/>
            <person name="Elias M.C."/>
            <person name="Goldman M.H."/>
            <person name="Sagot M.F."/>
            <person name="Pereira M."/>
            <person name="Stoco P.H."/>
            <person name="de Mendonca-Neto R.P."/>
            <person name="Teixeira S.M."/>
            <person name="Maciel T.E."/>
            <person name="de Oliveira Mendes T.A."/>
            <person name="Urmenyi T.P."/>
            <person name="de Souza W."/>
            <person name="Schenkman S."/>
            <person name="de Vasconcelos A.T."/>
        </authorList>
    </citation>
    <scope>NUCLEOTIDE SEQUENCE [LARGE SCALE GENOMIC DNA]</scope>
</reference>
<dbReference type="InterPro" id="IPR050910">
    <property type="entry name" value="JMJD6_ArgDemeth/LysHydrox"/>
</dbReference>
<organism evidence="9 10">
    <name type="scientific">Strigomonas culicis</name>
    <dbReference type="NCBI Taxonomy" id="28005"/>
    <lineage>
        <taxon>Eukaryota</taxon>
        <taxon>Discoba</taxon>
        <taxon>Euglenozoa</taxon>
        <taxon>Kinetoplastea</taxon>
        <taxon>Metakinetoplastina</taxon>
        <taxon>Trypanosomatida</taxon>
        <taxon>Trypanosomatidae</taxon>
        <taxon>Strigomonadinae</taxon>
        <taxon>Strigomonas</taxon>
    </lineage>
</organism>
<dbReference type="Gene3D" id="1.20.1280.50">
    <property type="match status" value="1"/>
</dbReference>
<evidence type="ECO:0000313" key="8">
    <source>
        <dbReference type="EMBL" id="EPY25584.1"/>
    </source>
</evidence>
<dbReference type="GO" id="GO:0046872">
    <property type="term" value="F:metal ion binding"/>
    <property type="evidence" value="ECO:0007669"/>
    <property type="project" value="UniProtKB-KW"/>
</dbReference>
<dbReference type="GO" id="GO:0005634">
    <property type="term" value="C:nucleus"/>
    <property type="evidence" value="ECO:0007669"/>
    <property type="project" value="UniProtKB-SubCell"/>
</dbReference>
<dbReference type="GO" id="GO:0016740">
    <property type="term" value="F:transferase activity"/>
    <property type="evidence" value="ECO:0007669"/>
    <property type="project" value="UniProtKB-KW"/>
</dbReference>
<dbReference type="OrthoDB" id="424465at2759"/>
<evidence type="ECO:0000313" key="9">
    <source>
        <dbReference type="EMBL" id="EPY26657.1"/>
    </source>
</evidence>
<dbReference type="EMBL" id="ATMH01006145">
    <property type="protein sequence ID" value="EPY26657.1"/>
    <property type="molecule type" value="Genomic_DNA"/>
</dbReference>
<dbReference type="InterPro" id="IPR041667">
    <property type="entry name" value="Cupin_8"/>
</dbReference>
<dbReference type="InterPro" id="IPR003347">
    <property type="entry name" value="JmjC_dom"/>
</dbReference>
<evidence type="ECO:0000313" key="10">
    <source>
        <dbReference type="Proteomes" id="UP000015354"/>
    </source>
</evidence>
<keyword evidence="5" id="KW-0539">Nucleus</keyword>
<dbReference type="PANTHER" id="PTHR12480">
    <property type="entry name" value="ARGININE DEMETHYLASE AND LYSYL-HYDROXYLASE JMJD"/>
    <property type="match status" value="1"/>
</dbReference>
<feature type="domain" description="JmjC" evidence="7">
    <location>
        <begin position="349"/>
        <end position="511"/>
    </location>
</feature>
<proteinExistence type="predicted"/>
<keyword evidence="9" id="KW-0808">Transferase</keyword>
<dbReference type="InterPro" id="IPR001810">
    <property type="entry name" value="F-box_dom"/>
</dbReference>
<dbReference type="GO" id="GO:0016491">
    <property type="term" value="F:oxidoreductase activity"/>
    <property type="evidence" value="ECO:0007669"/>
    <property type="project" value="UniProtKB-KW"/>
</dbReference>
<evidence type="ECO:0000256" key="2">
    <source>
        <dbReference type="ARBA" id="ARBA00022723"/>
    </source>
</evidence>
<evidence type="ECO:0000256" key="6">
    <source>
        <dbReference type="SAM" id="MobiDB-lite"/>
    </source>
</evidence>
<dbReference type="Gene3D" id="2.60.120.650">
    <property type="entry name" value="Cupin"/>
    <property type="match status" value="1"/>
</dbReference>
<dbReference type="GO" id="GO:0000987">
    <property type="term" value="F:cis-regulatory region sequence-specific DNA binding"/>
    <property type="evidence" value="ECO:0007669"/>
    <property type="project" value="TreeGrafter"/>
</dbReference>
<feature type="region of interest" description="Disordered" evidence="6">
    <location>
        <begin position="203"/>
        <end position="254"/>
    </location>
</feature>
<dbReference type="FunFam" id="2.60.120.650:FF:000045">
    <property type="entry name" value="F-box protein At1g78280"/>
    <property type="match status" value="1"/>
</dbReference>